<evidence type="ECO:0000259" key="2">
    <source>
        <dbReference type="Pfam" id="PF08241"/>
    </source>
</evidence>
<reference evidence="3 4" key="1">
    <citation type="submission" date="2018-07" db="EMBL/GenBank/DDBJ databases">
        <title>Anaerosacharophilus polymeroproducens gen. nov. sp. nov., an anaerobic bacterium isolated from salt field.</title>
        <authorList>
            <person name="Kim W."/>
            <person name="Yang S.-H."/>
            <person name="Oh J."/>
            <person name="Lee J.-H."/>
            <person name="Kwon K.K."/>
        </authorList>
    </citation>
    <scope>NUCLEOTIDE SEQUENCE [LARGE SCALE GENOMIC DNA]</scope>
    <source>
        <strain evidence="3 4">MCWD5</strain>
    </source>
</reference>
<evidence type="ECO:0000313" key="3">
    <source>
        <dbReference type="EMBL" id="RDU25008.1"/>
    </source>
</evidence>
<dbReference type="EMBL" id="QRCT01000009">
    <property type="protein sequence ID" value="RDU25008.1"/>
    <property type="molecule type" value="Genomic_DNA"/>
</dbReference>
<comment type="caution">
    <text evidence="3">The sequence shown here is derived from an EMBL/GenBank/DDBJ whole genome shotgun (WGS) entry which is preliminary data.</text>
</comment>
<dbReference type="GO" id="GO:0032259">
    <property type="term" value="P:methylation"/>
    <property type="evidence" value="ECO:0007669"/>
    <property type="project" value="UniProtKB-KW"/>
</dbReference>
<keyword evidence="1 3" id="KW-0808">Transferase</keyword>
<dbReference type="InterPro" id="IPR029063">
    <property type="entry name" value="SAM-dependent_MTases_sf"/>
</dbReference>
<accession>A0A371AZH0</accession>
<feature type="domain" description="Methyltransferase type 11" evidence="2">
    <location>
        <begin position="25"/>
        <end position="124"/>
    </location>
</feature>
<dbReference type="InterPro" id="IPR050447">
    <property type="entry name" value="Erg6_SMT_methyltransf"/>
</dbReference>
<dbReference type="Pfam" id="PF08241">
    <property type="entry name" value="Methyltransf_11"/>
    <property type="match status" value="1"/>
</dbReference>
<dbReference type="PANTHER" id="PTHR44068">
    <property type="entry name" value="ZGC:194242"/>
    <property type="match status" value="1"/>
</dbReference>
<proteinExistence type="predicted"/>
<evidence type="ECO:0000256" key="1">
    <source>
        <dbReference type="ARBA" id="ARBA00022679"/>
    </source>
</evidence>
<dbReference type="AlphaFoldDB" id="A0A371AZH0"/>
<dbReference type="InterPro" id="IPR013216">
    <property type="entry name" value="Methyltransf_11"/>
</dbReference>
<gene>
    <name evidence="3" type="ORF">DWV06_01920</name>
</gene>
<name>A0A371AZH0_9FIRM</name>
<dbReference type="SUPFAM" id="SSF53335">
    <property type="entry name" value="S-adenosyl-L-methionine-dependent methyltransferases"/>
    <property type="match status" value="1"/>
</dbReference>
<keyword evidence="4" id="KW-1185">Reference proteome</keyword>
<sequence length="180" mass="20806">MNIGHNSCSLWGFSHLNLNSYQVFLDIGCGGGKNIKNLLEIVPSSKIYGIDYSAFSVEKSKILNKKAVKVGQVEIKEANVEALPFEQDYFECVTAFETIYFWKNILNSFQEVYRVLKKGGSFMICNEMQRIQGNEMWEKMLEMEIYTGNQIENLMQQAGFKDIHIDRHKNKKWLCVIGKK</sequence>
<dbReference type="CDD" id="cd02440">
    <property type="entry name" value="AdoMet_MTases"/>
    <property type="match status" value="1"/>
</dbReference>
<dbReference type="GO" id="GO:0008757">
    <property type="term" value="F:S-adenosylmethionine-dependent methyltransferase activity"/>
    <property type="evidence" value="ECO:0007669"/>
    <property type="project" value="InterPro"/>
</dbReference>
<dbReference type="Proteomes" id="UP000255036">
    <property type="component" value="Unassembled WGS sequence"/>
</dbReference>
<dbReference type="Gene3D" id="3.40.50.150">
    <property type="entry name" value="Vaccinia Virus protein VP39"/>
    <property type="match status" value="1"/>
</dbReference>
<protein>
    <submittedName>
        <fullName evidence="3">Class I SAM-dependent methyltransferase</fullName>
    </submittedName>
</protein>
<keyword evidence="3" id="KW-0489">Methyltransferase</keyword>
<evidence type="ECO:0000313" key="4">
    <source>
        <dbReference type="Proteomes" id="UP000255036"/>
    </source>
</evidence>
<dbReference type="PANTHER" id="PTHR44068:SF11">
    <property type="entry name" value="GERANYL DIPHOSPHATE 2-C-METHYLTRANSFERASE"/>
    <property type="match status" value="1"/>
</dbReference>
<organism evidence="3 4">
    <name type="scientific">Anaerosacchariphilus polymeriproducens</name>
    <dbReference type="NCBI Taxonomy" id="1812858"/>
    <lineage>
        <taxon>Bacteria</taxon>
        <taxon>Bacillati</taxon>
        <taxon>Bacillota</taxon>
        <taxon>Clostridia</taxon>
        <taxon>Lachnospirales</taxon>
        <taxon>Lachnospiraceae</taxon>
        <taxon>Anaerosacchariphilus</taxon>
    </lineage>
</organism>